<dbReference type="GO" id="GO:0008237">
    <property type="term" value="F:metallopeptidase activity"/>
    <property type="evidence" value="ECO:0007669"/>
    <property type="project" value="InterPro"/>
</dbReference>
<keyword evidence="1" id="KW-0732">Signal</keyword>
<evidence type="ECO:0008006" key="4">
    <source>
        <dbReference type="Google" id="ProtNLM"/>
    </source>
</evidence>
<reference evidence="2" key="1">
    <citation type="journal article" date="2022" name="bioRxiv">
        <title>Deciphering the potential niche of two novel black yeast fungi from a biological soil crust based on their genomes, phenotypes, and melanin regulation.</title>
        <authorList>
            <consortium name="DOE Joint Genome Institute"/>
            <person name="Carr E.C."/>
            <person name="Barton Q."/>
            <person name="Grambo S."/>
            <person name="Sullivan M."/>
            <person name="Renfro C.M."/>
            <person name="Kuo A."/>
            <person name="Pangilinan J."/>
            <person name="Lipzen A."/>
            <person name="Keymanesh K."/>
            <person name="Savage E."/>
            <person name="Barry K."/>
            <person name="Grigoriev I.V."/>
            <person name="Riekhof W.R."/>
            <person name="Harris S.S."/>
        </authorList>
    </citation>
    <scope>NUCLEOTIDE SEQUENCE</scope>
    <source>
        <strain evidence="2">JF 03-4F</strain>
    </source>
</reference>
<dbReference type="AlphaFoldDB" id="A0AAN6DV17"/>
<feature type="chain" id="PRO_5043035761" description="Lysine-specific metallo-endopeptidase domain-containing protein" evidence="1">
    <location>
        <begin position="27"/>
        <end position="329"/>
    </location>
</feature>
<dbReference type="EMBL" id="MU404355">
    <property type="protein sequence ID" value="KAI1612018.1"/>
    <property type="molecule type" value="Genomic_DNA"/>
</dbReference>
<evidence type="ECO:0000313" key="2">
    <source>
        <dbReference type="EMBL" id="KAI1612018.1"/>
    </source>
</evidence>
<dbReference type="InterPro" id="IPR024079">
    <property type="entry name" value="MetalloPept_cat_dom_sf"/>
</dbReference>
<dbReference type="SUPFAM" id="SSF55486">
    <property type="entry name" value="Metalloproteases ('zincins'), catalytic domain"/>
    <property type="match status" value="1"/>
</dbReference>
<organism evidence="2 3">
    <name type="scientific">Exophiala viscosa</name>
    <dbReference type="NCBI Taxonomy" id="2486360"/>
    <lineage>
        <taxon>Eukaryota</taxon>
        <taxon>Fungi</taxon>
        <taxon>Dikarya</taxon>
        <taxon>Ascomycota</taxon>
        <taxon>Pezizomycotina</taxon>
        <taxon>Eurotiomycetes</taxon>
        <taxon>Chaetothyriomycetidae</taxon>
        <taxon>Chaetothyriales</taxon>
        <taxon>Herpotrichiellaceae</taxon>
        <taxon>Exophiala</taxon>
    </lineage>
</organism>
<gene>
    <name evidence="2" type="ORF">EDD36DRAFT_496861</name>
</gene>
<keyword evidence="3" id="KW-1185">Reference proteome</keyword>
<name>A0AAN6DV17_9EURO</name>
<proteinExistence type="predicted"/>
<dbReference type="Gene3D" id="3.40.390.10">
    <property type="entry name" value="Collagenase (Catalytic Domain)"/>
    <property type="match status" value="1"/>
</dbReference>
<accession>A0AAN6DV17</accession>
<evidence type="ECO:0000313" key="3">
    <source>
        <dbReference type="Proteomes" id="UP001203852"/>
    </source>
</evidence>
<evidence type="ECO:0000256" key="1">
    <source>
        <dbReference type="SAM" id="SignalP"/>
    </source>
</evidence>
<comment type="caution">
    <text evidence="2">The sequence shown here is derived from an EMBL/GenBank/DDBJ whole genome shotgun (WGS) entry which is preliminary data.</text>
</comment>
<feature type="signal peptide" evidence="1">
    <location>
        <begin position="1"/>
        <end position="26"/>
    </location>
</feature>
<sequence>MMDYLSTIALRSLVIVLLLIITPCQAALPEFIIAEGTKVQEPQQALQQSFKDAITLARVAGSLLDPCEGVYLRFFRAIDAVFVKQVFQTIANIPLNSEIDANTVVEILSSAAVAENLQPKFSSLELALGNNPSLPASKQVCGKQVDGGQIFAFSYIDPGALGPVALVSLCDPTFGFPTLAEIEDPSADHRDADGDPLPGYTCDGLGDHDTDWMQTPGGVLLHELMHWTYLLEDIPNYEDLIDENEDGFPQIADFAGPNPGDGYGPYNTMRLRQVKAAETIQNADSYVWYAQSKYWSWKCGRTFGPSVDPSDDEKRLGVRAIQAQPESGD</sequence>
<protein>
    <recommendedName>
        <fullName evidence="4">Lysine-specific metallo-endopeptidase domain-containing protein</fullName>
    </recommendedName>
</protein>
<dbReference type="Proteomes" id="UP001203852">
    <property type="component" value="Unassembled WGS sequence"/>
</dbReference>